<dbReference type="Gene3D" id="3.30.70.270">
    <property type="match status" value="1"/>
</dbReference>
<comment type="caution">
    <text evidence="5">The sequence shown here is derived from an EMBL/GenBank/DDBJ whole genome shotgun (WGS) entry which is preliminary data.</text>
</comment>
<keyword evidence="2" id="KW-0051">Antiviral defense</keyword>
<protein>
    <submittedName>
        <fullName evidence="5">Type III-B CRISPR-associated protein Cas10/Cmr2</fullName>
    </submittedName>
</protein>
<dbReference type="GO" id="GO:0051607">
    <property type="term" value="P:defense response to virus"/>
    <property type="evidence" value="ECO:0007669"/>
    <property type="project" value="UniProtKB-KW"/>
</dbReference>
<dbReference type="EMBL" id="DSUH01000303">
    <property type="protein sequence ID" value="HGU33787.1"/>
    <property type="molecule type" value="Genomic_DNA"/>
</dbReference>
<evidence type="ECO:0000313" key="5">
    <source>
        <dbReference type="EMBL" id="HGU33787.1"/>
    </source>
</evidence>
<dbReference type="InterPro" id="IPR024615">
    <property type="entry name" value="CRISPR-assoc_Cmr2_N"/>
</dbReference>
<evidence type="ECO:0000259" key="3">
    <source>
        <dbReference type="Pfam" id="PF12469"/>
    </source>
</evidence>
<feature type="domain" description="CRISPR-associated protein Cmr2 N-terminal" evidence="3">
    <location>
        <begin position="5"/>
        <end position="105"/>
    </location>
</feature>
<reference evidence="5" key="1">
    <citation type="journal article" date="2020" name="mSystems">
        <title>Genome- and Community-Level Interaction Insights into Carbon Utilization and Element Cycling Functions of Hydrothermarchaeota in Hydrothermal Sediment.</title>
        <authorList>
            <person name="Zhou Z."/>
            <person name="Liu Y."/>
            <person name="Xu W."/>
            <person name="Pan J."/>
            <person name="Luo Z.H."/>
            <person name="Li M."/>
        </authorList>
    </citation>
    <scope>NUCLEOTIDE SEQUENCE [LARGE SCALE GENOMIC DNA]</scope>
    <source>
        <strain evidence="5">SpSt-477</strain>
    </source>
</reference>
<evidence type="ECO:0000256" key="1">
    <source>
        <dbReference type="ARBA" id="ARBA00022741"/>
    </source>
</evidence>
<feature type="domain" description="Cas10/Cmr2 second palm" evidence="4">
    <location>
        <begin position="337"/>
        <end position="465"/>
    </location>
</feature>
<keyword evidence="1" id="KW-0547">Nucleotide-binding</keyword>
<name>A0A7C4RTM0_9BACT</name>
<dbReference type="GO" id="GO:0000166">
    <property type="term" value="F:nucleotide binding"/>
    <property type="evidence" value="ECO:0007669"/>
    <property type="project" value="UniProtKB-KW"/>
</dbReference>
<organism evidence="5">
    <name type="scientific">Desulfatirhabdium butyrativorans</name>
    <dbReference type="NCBI Taxonomy" id="340467"/>
    <lineage>
        <taxon>Bacteria</taxon>
        <taxon>Pseudomonadati</taxon>
        <taxon>Thermodesulfobacteriota</taxon>
        <taxon>Desulfobacteria</taxon>
        <taxon>Desulfobacterales</taxon>
        <taxon>Desulfatirhabdiaceae</taxon>
        <taxon>Desulfatirhabdium</taxon>
    </lineage>
</organism>
<dbReference type="Pfam" id="PF22335">
    <property type="entry name" value="Cas10-Cmr2_palm2"/>
    <property type="match status" value="1"/>
</dbReference>
<dbReference type="Pfam" id="PF12469">
    <property type="entry name" value="Cmr2_N"/>
    <property type="match status" value="1"/>
</dbReference>
<accession>A0A7C4RTM0</accession>
<dbReference type="InterPro" id="IPR054767">
    <property type="entry name" value="Cas10-Cmr2_palm2"/>
</dbReference>
<evidence type="ECO:0000259" key="4">
    <source>
        <dbReference type="Pfam" id="PF22335"/>
    </source>
</evidence>
<dbReference type="Gene3D" id="3.30.70.2220">
    <property type="entry name" value="CRISPR-Cas system, Cmr2 subunit, D1 domain, cysteine cluster"/>
    <property type="match status" value="1"/>
</dbReference>
<dbReference type="InterPro" id="IPR043128">
    <property type="entry name" value="Rev_trsase/Diguanyl_cyclase"/>
</dbReference>
<dbReference type="InterPro" id="IPR038242">
    <property type="entry name" value="Cmr2_N"/>
</dbReference>
<dbReference type="AlphaFoldDB" id="A0A7C4RTM0"/>
<evidence type="ECO:0000256" key="2">
    <source>
        <dbReference type="ARBA" id="ARBA00023118"/>
    </source>
</evidence>
<proteinExistence type="predicted"/>
<sequence length="612" mass="68086">MSQYLIEVTIGPVQSFIAAARRSRDLWAGSYMLSKMVRAVGKCLLDRNATLIYPAEERVRKLQPEENSNLPNIVLALLEAEGVQQVKDTANAAKDAAKKRLSDFAETAWKKWTDSGVPLRKAFWDRQIDTAIECFAAWSLLPEEEGADYRLAYDRLKMALASRKNTRDFEPIHTSQTHPMAADGVPKSSLDGLRESVLPKGRMQFPLRFGLSSGEQLDALGAIKRVEGRKERFVALSRVAADAWLGKLSDRERNQLKEVYDPLVSSQVATKSLGNGDIYQDFPYDAGLLYPERLEIAWKEAAQDQDQAQAEAIRNQLKQLRETLKPLWKKHGRPCPYVAMILADGDRMGKFVDAAKTLENHAAVSQAVCAFADGVPEILRNHRGQCIYNGGDDLMGILPLGSLLDAGQALSQAFSKALQDVIQHLLGPNPKSPPTLRLGAAICHILEPLGYIRRWAADAEHFAKSPEAEPKRQGNALGLCLHIRSGHTVSIRLPFNDSDAFGALELWMDGYKKDRLPGRLAFDTAAIFEGVDAGRFTGPVAKAEWHRLLDRARQSGGQKALTEEFRIALIERLQVLEKQEGYKSAFRRLADELRMARWLSATTEADITYIGG</sequence>
<gene>
    <name evidence="5" type="ORF">ENS29_13175</name>
</gene>